<comment type="similarity">
    <text evidence="1">In the N-terminal section; belongs to the zinc metallo-hydrolase group 3 family.</text>
</comment>
<gene>
    <name evidence="3" type="ORF">SAMN04488528_100669</name>
</gene>
<dbReference type="STRING" id="84698.SAMN04488528_100669"/>
<dbReference type="InterPro" id="IPR029039">
    <property type="entry name" value="Flavoprotein-like_sf"/>
</dbReference>
<feature type="domain" description="Flavodoxin-like" evidence="2">
    <location>
        <begin position="250"/>
        <end position="388"/>
    </location>
</feature>
<dbReference type="GO" id="GO:0046872">
    <property type="term" value="F:metal ion binding"/>
    <property type="evidence" value="ECO:0007669"/>
    <property type="project" value="InterPro"/>
</dbReference>
<dbReference type="Gene3D" id="3.60.15.10">
    <property type="entry name" value="Ribonuclease Z/Hydroxyacylglutathione hydrolase-like"/>
    <property type="match status" value="1"/>
</dbReference>
<proteinExistence type="inferred from homology"/>
<dbReference type="Pfam" id="PF00258">
    <property type="entry name" value="Flavodoxin_1"/>
    <property type="match status" value="1"/>
</dbReference>
<dbReference type="SUPFAM" id="SSF56281">
    <property type="entry name" value="Metallo-hydrolase/oxidoreductase"/>
    <property type="match status" value="1"/>
</dbReference>
<dbReference type="Pfam" id="PF19583">
    <property type="entry name" value="ODP"/>
    <property type="match status" value="1"/>
</dbReference>
<dbReference type="RefSeq" id="WP_090039462.1">
    <property type="nucleotide sequence ID" value="NZ_FOKI01000006.1"/>
</dbReference>
<dbReference type="AlphaFoldDB" id="A0A1I0WUI7"/>
<evidence type="ECO:0000259" key="2">
    <source>
        <dbReference type="PROSITE" id="PS50902"/>
    </source>
</evidence>
<reference evidence="3 4" key="1">
    <citation type="submission" date="2016-10" db="EMBL/GenBank/DDBJ databases">
        <authorList>
            <person name="de Groot N.N."/>
        </authorList>
    </citation>
    <scope>NUCLEOTIDE SEQUENCE [LARGE SCALE GENOMIC DNA]</scope>
    <source>
        <strain evidence="3 4">DSM 12271</strain>
    </source>
</reference>
<dbReference type="InterPro" id="IPR008254">
    <property type="entry name" value="Flavodoxin/NO_synth"/>
</dbReference>
<dbReference type="GO" id="GO:0009055">
    <property type="term" value="F:electron transfer activity"/>
    <property type="evidence" value="ECO:0007669"/>
    <property type="project" value="InterPro"/>
</dbReference>
<dbReference type="PROSITE" id="PS50902">
    <property type="entry name" value="FLAVODOXIN_LIKE"/>
    <property type="match status" value="1"/>
</dbReference>
<dbReference type="OrthoDB" id="9807946at2"/>
<name>A0A1I0WUI7_9CLOT</name>
<dbReference type="Proteomes" id="UP000198619">
    <property type="component" value="Unassembled WGS sequence"/>
</dbReference>
<keyword evidence="4" id="KW-1185">Reference proteome</keyword>
<dbReference type="PROSITE" id="PS00201">
    <property type="entry name" value="FLAVODOXIN"/>
    <property type="match status" value="1"/>
</dbReference>
<dbReference type="PANTHER" id="PTHR43717:SF1">
    <property type="entry name" value="ANAEROBIC NITRIC OXIDE REDUCTASE FLAVORUBREDOXIN"/>
    <property type="match status" value="1"/>
</dbReference>
<dbReference type="InterPro" id="IPR001226">
    <property type="entry name" value="Flavodoxin_CS"/>
</dbReference>
<dbReference type="InterPro" id="IPR001279">
    <property type="entry name" value="Metallo-B-lactamas"/>
</dbReference>
<protein>
    <submittedName>
        <fullName evidence="3">Flavorubredoxin</fullName>
    </submittedName>
</protein>
<dbReference type="InterPro" id="IPR036866">
    <property type="entry name" value="RibonucZ/Hydroxyglut_hydro"/>
</dbReference>
<dbReference type="SMART" id="SM00849">
    <property type="entry name" value="Lactamase_B"/>
    <property type="match status" value="1"/>
</dbReference>
<dbReference type="SUPFAM" id="SSF52218">
    <property type="entry name" value="Flavoproteins"/>
    <property type="match status" value="1"/>
</dbReference>
<sequence>MGAVKMKENIYWVGAVDKELRVFDIIMETKRGTTYNSYLINDEKIAIIDSVKNGFYKEFKENIKEVIQDKKIDYIVVQHTELDHSGSVIRLLEDYPEATVVASRAAIIYLKNIMNREFKSIEAKEDLCLGKTTLKFVSAPNLHWPDTIFTYAIEKKILFTCDFTGCHYASENGVLGDVAGDYEAEMKYYFDCIMGPFKRFVLMALDKIKPLNFDMIAPSHGPIHVGKTVEEALKLYEEWATENKREDKNIQIFYISAYGNTEVMAKYLEKKINELGIFAESHEITECDMGQLIDKVENSSGILVGSPTLNQDAVKPAWDLLSQICPITNRGKVAGAFGSYGWSGEGVPMLTDRLKALKFNVVSDGVKFCFVPSADDFKKADELANDIAEKIK</sequence>
<accession>A0A1I0WUI7</accession>
<dbReference type="CDD" id="cd07709">
    <property type="entry name" value="flavodiiron_proteins_MBL-fold"/>
    <property type="match status" value="1"/>
</dbReference>
<evidence type="ECO:0000313" key="3">
    <source>
        <dbReference type="EMBL" id="SFA92281.1"/>
    </source>
</evidence>
<evidence type="ECO:0000313" key="4">
    <source>
        <dbReference type="Proteomes" id="UP000198619"/>
    </source>
</evidence>
<evidence type="ECO:0000256" key="1">
    <source>
        <dbReference type="ARBA" id="ARBA00007121"/>
    </source>
</evidence>
<dbReference type="InterPro" id="IPR045761">
    <property type="entry name" value="ODP_dom"/>
</dbReference>
<dbReference type="EMBL" id="FOKI01000006">
    <property type="protein sequence ID" value="SFA92281.1"/>
    <property type="molecule type" value="Genomic_DNA"/>
</dbReference>
<dbReference type="PIRSF" id="PIRSF005243">
    <property type="entry name" value="ROO"/>
    <property type="match status" value="1"/>
</dbReference>
<dbReference type="Gene3D" id="3.40.50.360">
    <property type="match status" value="1"/>
</dbReference>
<organism evidence="3 4">
    <name type="scientific">Clostridium frigidicarnis</name>
    <dbReference type="NCBI Taxonomy" id="84698"/>
    <lineage>
        <taxon>Bacteria</taxon>
        <taxon>Bacillati</taxon>
        <taxon>Bacillota</taxon>
        <taxon>Clostridia</taxon>
        <taxon>Eubacteriales</taxon>
        <taxon>Clostridiaceae</taxon>
        <taxon>Clostridium</taxon>
    </lineage>
</organism>
<dbReference type="GO" id="GO:0010181">
    <property type="term" value="F:FMN binding"/>
    <property type="evidence" value="ECO:0007669"/>
    <property type="project" value="InterPro"/>
</dbReference>
<dbReference type="PANTHER" id="PTHR43717">
    <property type="entry name" value="ANAEROBIC NITRIC OXIDE REDUCTASE FLAVORUBREDOXIN"/>
    <property type="match status" value="1"/>
</dbReference>
<dbReference type="GO" id="GO:0016651">
    <property type="term" value="F:oxidoreductase activity, acting on NAD(P)H"/>
    <property type="evidence" value="ECO:0007669"/>
    <property type="project" value="UniProtKB-ARBA"/>
</dbReference>
<dbReference type="InterPro" id="IPR016440">
    <property type="entry name" value="Rubredoxin-O_OxRdtase"/>
</dbReference>